<dbReference type="InterPro" id="IPR048254">
    <property type="entry name" value="CDP_ALCOHOL_P_TRANSF_CS"/>
</dbReference>
<comment type="caution">
    <text evidence="19">The sequence shown here is derived from an EMBL/GenBank/DDBJ whole genome shotgun (WGS) entry which is preliminary data.</text>
</comment>
<evidence type="ECO:0000256" key="15">
    <source>
        <dbReference type="ARBA" id="ARBA00048586"/>
    </source>
</evidence>
<organism evidence="19 20">
    <name type="scientific">Oxobacter pfennigii</name>
    <dbReference type="NCBI Taxonomy" id="36849"/>
    <lineage>
        <taxon>Bacteria</taxon>
        <taxon>Bacillati</taxon>
        <taxon>Bacillota</taxon>
        <taxon>Clostridia</taxon>
        <taxon>Eubacteriales</taxon>
        <taxon>Clostridiaceae</taxon>
        <taxon>Oxobacter</taxon>
    </lineage>
</organism>
<dbReference type="PANTHER" id="PTHR14269:SF62">
    <property type="entry name" value="CDP-DIACYLGLYCEROL--GLYCEROL-3-PHOSPHATE 3-PHOSPHATIDYLTRANSFERASE 1, CHLOROPLASTIC"/>
    <property type="match status" value="1"/>
</dbReference>
<sequence length="172" mass="19346">MNIPNLLTTLRFILVPVFLFVFFSDLPNAAFISSMIFIFAGFTDILDGYIARKFNMVTKWGTLLDPLADKLMALTVLISLTIKDIIPFWVPFIIGIKEGLMVIGGLILLKKGTYVSAASHGKMATVFFYISVLTLEFINRPLGLIFMYITVFAALFALYQYLFSFKKAGQKT</sequence>
<feature type="transmembrane region" description="Helical" evidence="18">
    <location>
        <begin position="63"/>
        <end position="82"/>
    </location>
</feature>
<evidence type="ECO:0000256" key="1">
    <source>
        <dbReference type="ARBA" id="ARBA00003973"/>
    </source>
</evidence>
<keyword evidence="13" id="KW-0594">Phospholipid biosynthesis</keyword>
<evidence type="ECO:0000256" key="8">
    <source>
        <dbReference type="ARBA" id="ARBA00022679"/>
    </source>
</evidence>
<evidence type="ECO:0000256" key="6">
    <source>
        <dbReference type="ARBA" id="ARBA00014944"/>
    </source>
</evidence>
<protein>
    <recommendedName>
        <fullName evidence="6 16">CDP-diacylglycerol--glycerol-3-phosphate 3-phosphatidyltransferase</fullName>
        <ecNumber evidence="5 16">2.7.8.5</ecNumber>
    </recommendedName>
</protein>
<dbReference type="EMBL" id="LKET01000051">
    <property type="protein sequence ID" value="KPU42860.1"/>
    <property type="molecule type" value="Genomic_DNA"/>
</dbReference>
<dbReference type="InterPro" id="IPR043130">
    <property type="entry name" value="CDP-OH_PTrfase_TM_dom"/>
</dbReference>
<name>A0A0P8WKJ7_9CLOT</name>
<keyword evidence="11" id="KW-0443">Lipid metabolism</keyword>
<keyword evidence="12 18" id="KW-0472">Membrane</keyword>
<keyword evidence="7" id="KW-0444">Lipid biosynthesis</keyword>
<feature type="transmembrane region" description="Helical" evidence="18">
    <location>
        <begin position="121"/>
        <end position="138"/>
    </location>
</feature>
<feature type="transmembrane region" description="Helical" evidence="18">
    <location>
        <begin position="144"/>
        <end position="163"/>
    </location>
</feature>
<dbReference type="NCBIfam" id="TIGR00560">
    <property type="entry name" value="pgsA"/>
    <property type="match status" value="1"/>
</dbReference>
<feature type="transmembrane region" description="Helical" evidence="18">
    <location>
        <begin position="30"/>
        <end position="51"/>
    </location>
</feature>
<dbReference type="PANTHER" id="PTHR14269">
    <property type="entry name" value="CDP-DIACYLGLYCEROL--GLYCEROL-3-PHOSPHATE 3-PHOSPHATIDYLTRANSFERASE-RELATED"/>
    <property type="match status" value="1"/>
</dbReference>
<proteinExistence type="inferred from homology"/>
<dbReference type="InterPro" id="IPR000462">
    <property type="entry name" value="CDP-OH_P_trans"/>
</dbReference>
<keyword evidence="10 18" id="KW-1133">Transmembrane helix</keyword>
<accession>A0A0P8WKJ7</accession>
<dbReference type="PROSITE" id="PS00379">
    <property type="entry name" value="CDP_ALCOHOL_P_TRANSF"/>
    <property type="match status" value="1"/>
</dbReference>
<dbReference type="GO" id="GO:0006655">
    <property type="term" value="P:phosphatidylglycerol biosynthetic process"/>
    <property type="evidence" value="ECO:0007669"/>
    <property type="project" value="UniProtKB-UniPathway"/>
</dbReference>
<comment type="similarity">
    <text evidence="4 17">Belongs to the CDP-alcohol phosphatidyltransferase class-I family.</text>
</comment>
<dbReference type="EC" id="2.7.8.5" evidence="5 16"/>
<feature type="transmembrane region" description="Helical" evidence="18">
    <location>
        <begin position="7"/>
        <end position="24"/>
    </location>
</feature>
<dbReference type="Proteomes" id="UP000050326">
    <property type="component" value="Unassembled WGS sequence"/>
</dbReference>
<dbReference type="PATRIC" id="fig|36849.3.peg.3831"/>
<comment type="catalytic activity">
    <reaction evidence="15">
        <text>a CDP-1,2-diacyl-sn-glycerol + sn-glycerol 3-phosphate = a 1,2-diacyl-sn-glycero-3-phospho-(1'-sn-glycero-3'-phosphate) + CMP + H(+)</text>
        <dbReference type="Rhea" id="RHEA:12593"/>
        <dbReference type="ChEBI" id="CHEBI:15378"/>
        <dbReference type="ChEBI" id="CHEBI:57597"/>
        <dbReference type="ChEBI" id="CHEBI:58332"/>
        <dbReference type="ChEBI" id="CHEBI:60110"/>
        <dbReference type="ChEBI" id="CHEBI:60377"/>
        <dbReference type="EC" id="2.7.8.5"/>
    </reaction>
</comment>
<evidence type="ECO:0000256" key="2">
    <source>
        <dbReference type="ARBA" id="ARBA00004141"/>
    </source>
</evidence>
<evidence type="ECO:0000256" key="13">
    <source>
        <dbReference type="ARBA" id="ARBA00023209"/>
    </source>
</evidence>
<evidence type="ECO:0000256" key="4">
    <source>
        <dbReference type="ARBA" id="ARBA00010441"/>
    </source>
</evidence>
<dbReference type="GO" id="GO:0008444">
    <property type="term" value="F:CDP-diacylglycerol-glycerol-3-phosphate 3-phosphatidyltransferase activity"/>
    <property type="evidence" value="ECO:0007669"/>
    <property type="project" value="UniProtKB-UniRule"/>
</dbReference>
<evidence type="ECO:0000256" key="7">
    <source>
        <dbReference type="ARBA" id="ARBA00022516"/>
    </source>
</evidence>
<dbReference type="STRING" id="36849.OXPF_36280"/>
<evidence type="ECO:0000256" key="14">
    <source>
        <dbReference type="ARBA" id="ARBA00023264"/>
    </source>
</evidence>
<keyword evidence="20" id="KW-1185">Reference proteome</keyword>
<dbReference type="InterPro" id="IPR050324">
    <property type="entry name" value="CDP-alcohol_PTase-I"/>
</dbReference>
<evidence type="ECO:0000256" key="11">
    <source>
        <dbReference type="ARBA" id="ARBA00023098"/>
    </source>
</evidence>
<dbReference type="GO" id="GO:0016020">
    <property type="term" value="C:membrane"/>
    <property type="evidence" value="ECO:0007669"/>
    <property type="project" value="UniProtKB-SubCell"/>
</dbReference>
<dbReference type="OrthoDB" id="9796672at2"/>
<evidence type="ECO:0000256" key="10">
    <source>
        <dbReference type="ARBA" id="ARBA00022989"/>
    </source>
</evidence>
<keyword evidence="9 18" id="KW-0812">Transmembrane</keyword>
<comment type="function">
    <text evidence="1">This protein catalyzes the committed step to the synthesis of the acidic phospholipids.</text>
</comment>
<evidence type="ECO:0000256" key="18">
    <source>
        <dbReference type="SAM" id="Phobius"/>
    </source>
</evidence>
<comment type="subcellular location">
    <subcellularLocation>
        <location evidence="2">Membrane</location>
        <topology evidence="2">Multi-pass membrane protein</topology>
    </subcellularLocation>
</comment>
<dbReference type="Pfam" id="PF01066">
    <property type="entry name" value="CDP-OH_P_transf"/>
    <property type="match status" value="1"/>
</dbReference>
<evidence type="ECO:0000313" key="19">
    <source>
        <dbReference type="EMBL" id="KPU42860.1"/>
    </source>
</evidence>
<evidence type="ECO:0000256" key="12">
    <source>
        <dbReference type="ARBA" id="ARBA00023136"/>
    </source>
</evidence>
<evidence type="ECO:0000256" key="9">
    <source>
        <dbReference type="ARBA" id="ARBA00022692"/>
    </source>
</evidence>
<keyword evidence="14" id="KW-1208">Phospholipid metabolism</keyword>
<dbReference type="UniPathway" id="UPA00084">
    <property type="reaction ID" value="UER00503"/>
</dbReference>
<evidence type="ECO:0000256" key="16">
    <source>
        <dbReference type="NCBIfam" id="TIGR00560"/>
    </source>
</evidence>
<evidence type="ECO:0000256" key="17">
    <source>
        <dbReference type="RuleBase" id="RU003750"/>
    </source>
</evidence>
<evidence type="ECO:0000256" key="3">
    <source>
        <dbReference type="ARBA" id="ARBA00005042"/>
    </source>
</evidence>
<comment type="pathway">
    <text evidence="3">Phospholipid metabolism; phosphatidylglycerol biosynthesis; phosphatidylglycerol from CDP-diacylglycerol: step 1/2.</text>
</comment>
<keyword evidence="8 17" id="KW-0808">Transferase</keyword>
<evidence type="ECO:0000256" key="5">
    <source>
        <dbReference type="ARBA" id="ARBA00013170"/>
    </source>
</evidence>
<dbReference type="InterPro" id="IPR004570">
    <property type="entry name" value="Phosphatidylglycerol_P_synth"/>
</dbReference>
<dbReference type="PIRSF" id="PIRSF000847">
    <property type="entry name" value="Phos_ph_gly_syn"/>
    <property type="match status" value="1"/>
</dbReference>
<dbReference type="AlphaFoldDB" id="A0A0P8WKJ7"/>
<dbReference type="RefSeq" id="WP_054876598.1">
    <property type="nucleotide sequence ID" value="NZ_LKET01000051.1"/>
</dbReference>
<reference evidence="19 20" key="1">
    <citation type="submission" date="2015-09" db="EMBL/GenBank/DDBJ databases">
        <title>Genome sequence of Oxobacter pfennigii DSM 3222.</title>
        <authorList>
            <person name="Poehlein A."/>
            <person name="Bengelsdorf F.R."/>
            <person name="Schiel-Bengelsdorf B."/>
            <person name="Duerre P."/>
            <person name="Daniel R."/>
        </authorList>
    </citation>
    <scope>NUCLEOTIDE SEQUENCE [LARGE SCALE GENOMIC DNA]</scope>
    <source>
        <strain evidence="19 20">DSM 3222</strain>
    </source>
</reference>
<gene>
    <name evidence="19" type="primary">pgsA_4</name>
    <name evidence="19" type="ORF">OXPF_36280</name>
</gene>
<dbReference type="Gene3D" id="1.20.120.1760">
    <property type="match status" value="1"/>
</dbReference>
<evidence type="ECO:0000313" key="20">
    <source>
        <dbReference type="Proteomes" id="UP000050326"/>
    </source>
</evidence>